<comment type="caution">
    <text evidence="3">The sequence shown here is derived from an EMBL/GenBank/DDBJ whole genome shotgun (WGS) entry which is preliminary data.</text>
</comment>
<dbReference type="EMBL" id="BAOP01000015">
    <property type="protein sequence ID" value="GAC80205.1"/>
    <property type="molecule type" value="Genomic_DNA"/>
</dbReference>
<organism evidence="3 4">
    <name type="scientific">Gordonia malaquae NBRC 108250</name>
    <dbReference type="NCBI Taxonomy" id="1223542"/>
    <lineage>
        <taxon>Bacteria</taxon>
        <taxon>Bacillati</taxon>
        <taxon>Actinomycetota</taxon>
        <taxon>Actinomycetes</taxon>
        <taxon>Mycobacteriales</taxon>
        <taxon>Gordoniaceae</taxon>
        <taxon>Gordonia</taxon>
    </lineage>
</organism>
<dbReference type="InterPro" id="IPR025442">
    <property type="entry name" value="DUF4185"/>
</dbReference>
<protein>
    <recommendedName>
        <fullName evidence="2">DUF4185 domain-containing protein</fullName>
    </recommendedName>
</protein>
<feature type="domain" description="DUF4185" evidence="2">
    <location>
        <begin position="74"/>
        <end position="402"/>
    </location>
</feature>
<dbReference type="Pfam" id="PF13810">
    <property type="entry name" value="DUF4185"/>
    <property type="match status" value="1"/>
</dbReference>
<keyword evidence="4" id="KW-1185">Reference proteome</keyword>
<evidence type="ECO:0000313" key="3">
    <source>
        <dbReference type="EMBL" id="GAC80205.1"/>
    </source>
</evidence>
<evidence type="ECO:0000256" key="1">
    <source>
        <dbReference type="SAM" id="MobiDB-lite"/>
    </source>
</evidence>
<accession>M3UKR0</accession>
<reference evidence="3 4" key="1">
    <citation type="submission" date="2013-02" db="EMBL/GenBank/DDBJ databases">
        <title>Whole genome shotgun sequence of Gordonia malaquae NBRC 108250.</title>
        <authorList>
            <person name="Yoshida I."/>
            <person name="Hosoyama A."/>
            <person name="Tsuchikane K."/>
            <person name="Ando Y."/>
            <person name="Baba S."/>
            <person name="Ohji S."/>
            <person name="Hamada M."/>
            <person name="Tamura T."/>
            <person name="Yamazoe A."/>
            <person name="Yamazaki S."/>
            <person name="Fujita N."/>
        </authorList>
    </citation>
    <scope>NUCLEOTIDE SEQUENCE [LARGE SCALE GENOMIC DNA]</scope>
    <source>
        <strain evidence="3 4">NBRC 108250</strain>
    </source>
</reference>
<sequence>MATVSFAFPGAASAAPCGNPNAGNGSSLPFLPTGSLGSGSGDAPGPTAEGPQGALPKYNDGTSAVLSWVTGPRSPNSTFARFGISGTDLGIAWDNGAGQTLMAFGDTFGDCTVSGKQWRHNVLLRTDDTDLSDGLTIADGVPGDTTSGASVSATAPRYARQMIGAIGWPGVEVTTIPTAAIAIEGKQYVNYMSVRKWGAAGMWDTNFSAIAVSADNGQTWTTEPSTIRVNAPIAVPLPTGWPSVRPNDAKFQQSAYVAGHGADAGWIFQYGTPNGRFGAAYVARFRPSDILDLSAYEYWTGSGWSPNIDSVRRVVGAPVTEVSVAWSEYLGKYVMVDSPLNVHLRTADRPQGPWSLPRFLFPSLISVYAPMMLPSSPALRGTGPELYMNASRWDDYNVLLLRSRLRR</sequence>
<feature type="region of interest" description="Disordered" evidence="1">
    <location>
        <begin position="26"/>
        <end position="59"/>
    </location>
</feature>
<gene>
    <name evidence="3" type="ORF">GM1_015_00790</name>
</gene>
<dbReference type="eggNOG" id="COG4409">
    <property type="taxonomic scope" value="Bacteria"/>
</dbReference>
<dbReference type="Proteomes" id="UP000035009">
    <property type="component" value="Unassembled WGS sequence"/>
</dbReference>
<evidence type="ECO:0000313" key="4">
    <source>
        <dbReference type="Proteomes" id="UP000035009"/>
    </source>
</evidence>
<proteinExistence type="predicted"/>
<name>M3UKR0_GORML</name>
<evidence type="ECO:0000259" key="2">
    <source>
        <dbReference type="Pfam" id="PF13810"/>
    </source>
</evidence>
<dbReference type="STRING" id="410332.SAMN04488550_1032"/>
<dbReference type="AlphaFoldDB" id="M3UKR0"/>